<sequence>MSETAKSAPVTMSIMKAVLQGFSEMIKERLSLDRKENEQKQAQILELLEGLDRRCAELEAREPMEYLGTFDAAKTYRRNACVTWGGSIWACKVASTSEKPEPGCQDWQLACKKGRDGKDGKDWDAR</sequence>
<keyword evidence="2" id="KW-1185">Reference proteome</keyword>
<dbReference type="Proteomes" id="UP001385892">
    <property type="component" value="Unassembled WGS sequence"/>
</dbReference>
<evidence type="ECO:0000313" key="1">
    <source>
        <dbReference type="EMBL" id="MEJ8846375.1"/>
    </source>
</evidence>
<dbReference type="EMBL" id="JBBKZT010000003">
    <property type="protein sequence ID" value="MEJ8846375.1"/>
    <property type="molecule type" value="Genomic_DNA"/>
</dbReference>
<name>A0ABU8WFU8_9BURK</name>
<gene>
    <name evidence="1" type="ORF">WKW82_06930</name>
</gene>
<accession>A0ABU8WFU8</accession>
<protein>
    <submittedName>
        <fullName evidence="1">Uncharacterized protein</fullName>
    </submittedName>
</protein>
<proteinExistence type="predicted"/>
<comment type="caution">
    <text evidence="1">The sequence shown here is derived from an EMBL/GenBank/DDBJ whole genome shotgun (WGS) entry which is preliminary data.</text>
</comment>
<organism evidence="1 2">
    <name type="scientific">Variovorax rhizosphaerae</name>
    <dbReference type="NCBI Taxonomy" id="1836200"/>
    <lineage>
        <taxon>Bacteria</taxon>
        <taxon>Pseudomonadati</taxon>
        <taxon>Pseudomonadota</taxon>
        <taxon>Betaproteobacteria</taxon>
        <taxon>Burkholderiales</taxon>
        <taxon>Comamonadaceae</taxon>
        <taxon>Variovorax</taxon>
    </lineage>
</organism>
<evidence type="ECO:0000313" key="2">
    <source>
        <dbReference type="Proteomes" id="UP001385892"/>
    </source>
</evidence>
<dbReference type="RefSeq" id="WP_340341539.1">
    <property type="nucleotide sequence ID" value="NZ_JBBKZT010000003.1"/>
</dbReference>
<reference evidence="1 2" key="1">
    <citation type="submission" date="2024-03" db="EMBL/GenBank/DDBJ databases">
        <title>Novel species of the genus Variovorax.</title>
        <authorList>
            <person name="Liu Q."/>
            <person name="Xin Y.-H."/>
        </authorList>
    </citation>
    <scope>NUCLEOTIDE SEQUENCE [LARGE SCALE GENOMIC DNA]</scope>
    <source>
        <strain evidence="1 2">KACC 18900</strain>
    </source>
</reference>